<evidence type="ECO:0000256" key="1">
    <source>
        <dbReference type="SAM" id="Phobius"/>
    </source>
</evidence>
<organism evidence="3 4">
    <name type="scientific">Novosphingobium ovatum</name>
    <dbReference type="NCBI Taxonomy" id="1908523"/>
    <lineage>
        <taxon>Bacteria</taxon>
        <taxon>Pseudomonadati</taxon>
        <taxon>Pseudomonadota</taxon>
        <taxon>Alphaproteobacteria</taxon>
        <taxon>Sphingomonadales</taxon>
        <taxon>Sphingomonadaceae</taxon>
        <taxon>Novosphingobium</taxon>
    </lineage>
</organism>
<feature type="transmembrane region" description="Helical" evidence="1">
    <location>
        <begin position="128"/>
        <end position="146"/>
    </location>
</feature>
<keyword evidence="1" id="KW-0812">Transmembrane</keyword>
<dbReference type="SMART" id="SM00267">
    <property type="entry name" value="GGDEF"/>
    <property type="match status" value="1"/>
</dbReference>
<feature type="transmembrane region" description="Helical" evidence="1">
    <location>
        <begin position="153"/>
        <end position="171"/>
    </location>
</feature>
<dbReference type="InterPro" id="IPR043128">
    <property type="entry name" value="Rev_trsase/Diguanyl_cyclase"/>
</dbReference>
<dbReference type="SUPFAM" id="SSF55073">
    <property type="entry name" value="Nucleotide cyclase"/>
    <property type="match status" value="1"/>
</dbReference>
<accession>A0ABW9XF30</accession>
<feature type="domain" description="GGDEF" evidence="2">
    <location>
        <begin position="247"/>
        <end position="387"/>
    </location>
</feature>
<sequence length="393" mass="41857">MTKPSPFSLLKPQIVTPRVREALALEQYRALVTQAPLGYIALITMSIIAISAASPSVHPLTRIFLPCVLIAVAAYRLVVWLRRKPDAATPAQAAKAVANAGIISTIMAGCGSIWGAYSWASAPEHTSVLIPTIVTLSTLTPVLAQSMCVRNSIANLIAGITPIALTMAVAGDTADRLVATLIVVTSLYLGSALTQQSHRMVALLSLEHVMREEAKSDPLTGLVNHRALSDRFTALIEDARSGGMTHERPALIQIDLDGFKPVNKMHGHATGDEVLRQVADRLRRAVGKGATVCRVGGDEFAILTTTDPEHDAGVAGGRQLPDLCARVHAAFDAPFQASGHHVVVGISTGYAQWPQDGRTLDEMTGTADRRLIAAKDVQRRRASMRAFGGPALI</sequence>
<dbReference type="Gene3D" id="3.30.70.270">
    <property type="match status" value="1"/>
</dbReference>
<dbReference type="EMBL" id="JAAAPO010000004">
    <property type="protein sequence ID" value="NBC37088.1"/>
    <property type="molecule type" value="Genomic_DNA"/>
</dbReference>
<keyword evidence="1" id="KW-1133">Transmembrane helix</keyword>
<dbReference type="InterPro" id="IPR029787">
    <property type="entry name" value="Nucleotide_cyclase"/>
</dbReference>
<evidence type="ECO:0000313" key="4">
    <source>
        <dbReference type="Proteomes" id="UP000753724"/>
    </source>
</evidence>
<dbReference type="PANTHER" id="PTHR44757">
    <property type="entry name" value="DIGUANYLATE CYCLASE DGCP"/>
    <property type="match status" value="1"/>
</dbReference>
<dbReference type="Pfam" id="PF00990">
    <property type="entry name" value="GGDEF"/>
    <property type="match status" value="1"/>
</dbReference>
<dbReference type="CDD" id="cd01949">
    <property type="entry name" value="GGDEF"/>
    <property type="match status" value="1"/>
</dbReference>
<proteinExistence type="predicted"/>
<feature type="transmembrane region" description="Helical" evidence="1">
    <location>
        <begin position="177"/>
        <end position="194"/>
    </location>
</feature>
<dbReference type="Proteomes" id="UP000753724">
    <property type="component" value="Unassembled WGS sequence"/>
</dbReference>
<feature type="transmembrane region" description="Helical" evidence="1">
    <location>
        <begin position="93"/>
        <end position="116"/>
    </location>
</feature>
<evidence type="ECO:0000313" key="3">
    <source>
        <dbReference type="EMBL" id="NBC37088.1"/>
    </source>
</evidence>
<dbReference type="InterPro" id="IPR000160">
    <property type="entry name" value="GGDEF_dom"/>
</dbReference>
<evidence type="ECO:0000259" key="2">
    <source>
        <dbReference type="PROSITE" id="PS50887"/>
    </source>
</evidence>
<comment type="caution">
    <text evidence="3">The sequence shown here is derived from an EMBL/GenBank/DDBJ whole genome shotgun (WGS) entry which is preliminary data.</text>
</comment>
<feature type="transmembrane region" description="Helical" evidence="1">
    <location>
        <begin position="63"/>
        <end position="81"/>
    </location>
</feature>
<dbReference type="InterPro" id="IPR052155">
    <property type="entry name" value="Biofilm_reg_signaling"/>
</dbReference>
<name>A0ABW9XF30_9SPHN</name>
<dbReference type="PANTHER" id="PTHR44757:SF2">
    <property type="entry name" value="BIOFILM ARCHITECTURE MAINTENANCE PROTEIN MBAA"/>
    <property type="match status" value="1"/>
</dbReference>
<keyword evidence="1" id="KW-0472">Membrane</keyword>
<protein>
    <submittedName>
        <fullName evidence="3">Diguanylate cyclase</fullName>
    </submittedName>
</protein>
<dbReference type="PROSITE" id="PS50887">
    <property type="entry name" value="GGDEF"/>
    <property type="match status" value="1"/>
</dbReference>
<feature type="transmembrane region" description="Helical" evidence="1">
    <location>
        <begin position="37"/>
        <end position="57"/>
    </location>
</feature>
<gene>
    <name evidence="3" type="ORF">GTZ99_11020</name>
</gene>
<dbReference type="NCBIfam" id="TIGR00254">
    <property type="entry name" value="GGDEF"/>
    <property type="match status" value="1"/>
</dbReference>
<keyword evidence="4" id="KW-1185">Reference proteome</keyword>
<reference evidence="4" key="1">
    <citation type="submission" date="2020-01" db="EMBL/GenBank/DDBJ databases">
        <title>Sphingomonas sp. strain CSW-10.</title>
        <authorList>
            <person name="Chen W.-M."/>
        </authorList>
    </citation>
    <scope>NUCLEOTIDE SEQUENCE [LARGE SCALE GENOMIC DNA]</scope>
    <source>
        <strain evidence="4">FSY-8</strain>
    </source>
</reference>